<evidence type="ECO:0000313" key="3">
    <source>
        <dbReference type="EMBL" id="CAA2955434.1"/>
    </source>
</evidence>
<dbReference type="OrthoDB" id="1729737at2759"/>
<dbReference type="Gramene" id="OE9A057131T2">
    <property type="protein sequence ID" value="OE9A057131C2"/>
    <property type="gene ID" value="OE9A057131"/>
</dbReference>
<dbReference type="SUPFAM" id="SSF53300">
    <property type="entry name" value="vWA-like"/>
    <property type="match status" value="1"/>
</dbReference>
<dbReference type="SMART" id="SM00327">
    <property type="entry name" value="VWA"/>
    <property type="match status" value="1"/>
</dbReference>
<dbReference type="PANTHER" id="PTHR46503:SF1">
    <property type="entry name" value="INTER-ALPHA-TRYPSIN INHIBITOR HEAVY CHAIN-LIKE PROTEIN"/>
    <property type="match status" value="1"/>
</dbReference>
<comment type="caution">
    <text evidence="3">The sequence shown here is derived from an EMBL/GenBank/DDBJ whole genome shotgun (WGS) entry which is preliminary data.</text>
</comment>
<accession>A0A8S0PNK1</accession>
<feature type="domain" description="VWFA" evidence="2">
    <location>
        <begin position="333"/>
        <end position="510"/>
    </location>
</feature>
<keyword evidence="4" id="KW-1185">Reference proteome</keyword>
<proteinExistence type="predicted"/>
<dbReference type="AlphaFoldDB" id="A0A8S0PNK1"/>
<dbReference type="PANTHER" id="PTHR46503">
    <property type="entry name" value="INTER-ALPHA-TRYPSIN INHIBITOR HEAVY CHAIN-LIKE PROTEIN"/>
    <property type="match status" value="1"/>
</dbReference>
<evidence type="ECO:0000313" key="4">
    <source>
        <dbReference type="Proteomes" id="UP000594638"/>
    </source>
</evidence>
<organism evidence="3 4">
    <name type="scientific">Olea europaea subsp. europaea</name>
    <dbReference type="NCBI Taxonomy" id="158383"/>
    <lineage>
        <taxon>Eukaryota</taxon>
        <taxon>Viridiplantae</taxon>
        <taxon>Streptophyta</taxon>
        <taxon>Embryophyta</taxon>
        <taxon>Tracheophyta</taxon>
        <taxon>Spermatophyta</taxon>
        <taxon>Magnoliopsida</taxon>
        <taxon>eudicotyledons</taxon>
        <taxon>Gunneridae</taxon>
        <taxon>Pentapetalae</taxon>
        <taxon>asterids</taxon>
        <taxon>lamiids</taxon>
        <taxon>Lamiales</taxon>
        <taxon>Oleaceae</taxon>
        <taxon>Oleeae</taxon>
        <taxon>Olea</taxon>
    </lineage>
</organism>
<dbReference type="InterPro" id="IPR036465">
    <property type="entry name" value="vWFA_dom_sf"/>
</dbReference>
<dbReference type="InterPro" id="IPR002035">
    <property type="entry name" value="VWF_A"/>
</dbReference>
<protein>
    <submittedName>
        <fullName evidence="3">von Willebrand factor A domain-containing DDB_G0286969-like</fullName>
    </submittedName>
</protein>
<dbReference type="Pfam" id="PF13768">
    <property type="entry name" value="VWA_3"/>
    <property type="match status" value="1"/>
</dbReference>
<reference evidence="3 4" key="1">
    <citation type="submission" date="2019-12" db="EMBL/GenBank/DDBJ databases">
        <authorList>
            <person name="Alioto T."/>
            <person name="Alioto T."/>
            <person name="Gomez Garrido J."/>
        </authorList>
    </citation>
    <scope>NUCLEOTIDE SEQUENCE [LARGE SCALE GENOMIC DNA]</scope>
</reference>
<evidence type="ECO:0000259" key="2">
    <source>
        <dbReference type="PROSITE" id="PS50234"/>
    </source>
</evidence>
<feature type="region of interest" description="Disordered" evidence="1">
    <location>
        <begin position="635"/>
        <end position="662"/>
    </location>
</feature>
<dbReference type="Proteomes" id="UP000594638">
    <property type="component" value="Unassembled WGS sequence"/>
</dbReference>
<gene>
    <name evidence="3" type="ORF">OLEA9_A057131</name>
</gene>
<dbReference type="PROSITE" id="PS50234">
    <property type="entry name" value="VWFA"/>
    <property type="match status" value="1"/>
</dbReference>
<evidence type="ECO:0000256" key="1">
    <source>
        <dbReference type="SAM" id="MobiDB-lite"/>
    </source>
</evidence>
<dbReference type="Gene3D" id="3.40.50.410">
    <property type="entry name" value="von Willebrand factor, type A domain"/>
    <property type="match status" value="1"/>
</dbReference>
<feature type="compositionally biased region" description="Polar residues" evidence="1">
    <location>
        <begin position="642"/>
        <end position="653"/>
    </location>
</feature>
<sequence>MADGFEAAVEDGLRLSKRIYFGKDRAVAPPKPAMVMEREREREREDVHSYLPASPMIYAVIGNPAIVDNPDIPSYQPHVHGSCNPSALIPLQMNGISLEVECYLDTAFVTVTGSWRVHCVMGSRSCDCRLAVPMGEQGSILGVEVEVPRKSYSTQLIALDNERDTDKVEKIEDGGFLKPHIFTLTIPQVDGGTNLSVKFSWSQKLLYSNGQFTLKIPFNFPEYVTPAGKKMSKREKIQLNVNSVPGTEVLFKTTSHPLKEQRREAGKLAFSYESEVVTWSTSDFFFMYTISSNHTVGGVLLKSPSLLDVDQREMFCSYLFPGNQQNEKEFRKEVVFVIDISGSMREKPIEDTQSALFAALSKLDSEDLFGVIAFNDETHLFSSSMMPATMKAIENVTQWITLNFIAGGGTKILLPLNQAIGMLSNSSDSIPIIFLITDGSVEDERHICDVMKSQLTNQQKVCPRIYTLGIGSFCNHYFLRMLAIIGRGYHDVSYDADSIEVRIGRLFATAASVFLANISFEGLDKLDEIEVFPSRIPDLSSESPLIISGRYRGMFPETIKVKGYLADNSNFSLDLKVQEAKGIPIDRILAKQQIELLTSQAWYSENKELKEKIAKMSVQNAIVSEYTHLILHETERGRKGSESTSAQQVSSKANPHKTEDSKPQKIIGVHKLGIGFGNLSATAENTRPGYEEKSPPDAGEIFVKAASNCCGNLFGHCCCMCCIQCCSRLNDQCAIALTQLCGALACLGCAACCDACGGQD</sequence>
<name>A0A8S0PNK1_OLEEU</name>
<dbReference type="EMBL" id="CACTIH010000150">
    <property type="protein sequence ID" value="CAA2955434.1"/>
    <property type="molecule type" value="Genomic_DNA"/>
</dbReference>